<accession>A0A150MC71</accession>
<name>A0A150MC71_9BACI</name>
<reference evidence="1 2" key="1">
    <citation type="submission" date="2016-01" db="EMBL/GenBank/DDBJ databases">
        <title>Draft Genome Sequences of Seven Thermophilic Sporeformers Isolated from Foods.</title>
        <authorList>
            <person name="Berendsen E.M."/>
            <person name="Wells-Bennik M.H."/>
            <person name="Krawcyk A.O."/>
            <person name="De Jong A."/>
            <person name="Holsappel S."/>
            <person name="Eijlander R.T."/>
            <person name="Kuipers O.P."/>
        </authorList>
    </citation>
    <scope>NUCLEOTIDE SEQUENCE [LARGE SCALE GENOMIC DNA]</scope>
    <source>
        <strain evidence="1 2">B4135</strain>
    </source>
</reference>
<evidence type="ECO:0000313" key="2">
    <source>
        <dbReference type="Proteomes" id="UP000075683"/>
    </source>
</evidence>
<dbReference type="EMBL" id="LQYT01000016">
    <property type="protein sequence ID" value="KYD21935.1"/>
    <property type="molecule type" value="Genomic_DNA"/>
</dbReference>
<comment type="caution">
    <text evidence="1">The sequence shown here is derived from an EMBL/GenBank/DDBJ whole genome shotgun (WGS) entry which is preliminary data.</text>
</comment>
<evidence type="ECO:0000313" key="1">
    <source>
        <dbReference type="EMBL" id="KYD21935.1"/>
    </source>
</evidence>
<dbReference type="Proteomes" id="UP000075683">
    <property type="component" value="Unassembled WGS sequence"/>
</dbReference>
<sequence>MFFRRRILPKEVERAKATGNNGIFPFKKEAASGKISRVPEAAFTSSKL</sequence>
<protein>
    <submittedName>
        <fullName evidence="1">Uncharacterized protein</fullName>
    </submittedName>
</protein>
<proteinExistence type="predicted"/>
<dbReference type="AlphaFoldDB" id="A0A150MC71"/>
<organism evidence="1 2">
    <name type="scientific">Caldibacillus debilis</name>
    <dbReference type="NCBI Taxonomy" id="301148"/>
    <lineage>
        <taxon>Bacteria</taxon>
        <taxon>Bacillati</taxon>
        <taxon>Bacillota</taxon>
        <taxon>Bacilli</taxon>
        <taxon>Bacillales</taxon>
        <taxon>Bacillaceae</taxon>
        <taxon>Caldibacillus</taxon>
    </lineage>
</organism>
<gene>
    <name evidence="1" type="ORF">B4135_1561</name>
</gene>